<dbReference type="InterPro" id="IPR043502">
    <property type="entry name" value="DNA/RNA_pol_sf"/>
</dbReference>
<dbReference type="SUPFAM" id="SSF56672">
    <property type="entry name" value="DNA/RNA polymerases"/>
    <property type="match status" value="1"/>
</dbReference>
<dbReference type="Pfam" id="PF25597">
    <property type="entry name" value="SH3_retrovirus"/>
    <property type="match status" value="1"/>
</dbReference>
<feature type="region of interest" description="Disordered" evidence="4">
    <location>
        <begin position="1270"/>
        <end position="1298"/>
    </location>
</feature>
<dbReference type="InterPro" id="IPR013103">
    <property type="entry name" value="RVT_2"/>
</dbReference>
<feature type="compositionally biased region" description="Polar residues" evidence="4">
    <location>
        <begin position="1660"/>
        <end position="1672"/>
    </location>
</feature>
<dbReference type="InterPro" id="IPR039537">
    <property type="entry name" value="Retrotran_Ty1/copia-like"/>
</dbReference>
<feature type="domain" description="Integrase catalytic" evidence="5">
    <location>
        <begin position="149"/>
        <end position="316"/>
    </location>
</feature>
<name>A0A5N6MZ85_9ASTR</name>
<feature type="region of interest" description="Disordered" evidence="4">
    <location>
        <begin position="1606"/>
        <end position="1785"/>
    </location>
</feature>
<accession>A0A5N6MZ85</accession>
<evidence type="ECO:0000256" key="3">
    <source>
        <dbReference type="SAM" id="Coils"/>
    </source>
</evidence>
<feature type="coiled-coil region" evidence="3">
    <location>
        <begin position="1496"/>
        <end position="1530"/>
    </location>
</feature>
<keyword evidence="1" id="KW-0479">Metal-binding</keyword>
<comment type="caution">
    <text evidence="6">The sequence shown here is derived from an EMBL/GenBank/DDBJ whole genome shotgun (WGS) entry which is preliminary data.</text>
</comment>
<dbReference type="GO" id="GO:0015074">
    <property type="term" value="P:DNA integration"/>
    <property type="evidence" value="ECO:0007669"/>
    <property type="project" value="InterPro"/>
</dbReference>
<dbReference type="GO" id="GO:0046872">
    <property type="term" value="F:metal ion binding"/>
    <property type="evidence" value="ECO:0007669"/>
    <property type="project" value="UniProtKB-KW"/>
</dbReference>
<feature type="region of interest" description="Disordered" evidence="4">
    <location>
        <begin position="2217"/>
        <end position="2239"/>
    </location>
</feature>
<dbReference type="InterPro" id="IPR012337">
    <property type="entry name" value="RNaseH-like_sf"/>
</dbReference>
<dbReference type="Gene3D" id="3.30.420.10">
    <property type="entry name" value="Ribonuclease H-like superfamily/Ribonuclease H"/>
    <property type="match status" value="1"/>
</dbReference>
<feature type="compositionally biased region" description="Low complexity" evidence="4">
    <location>
        <begin position="1701"/>
        <end position="1717"/>
    </location>
</feature>
<feature type="region of interest" description="Disordered" evidence="4">
    <location>
        <begin position="435"/>
        <end position="474"/>
    </location>
</feature>
<reference evidence="6 7" key="1">
    <citation type="submission" date="2019-05" db="EMBL/GenBank/DDBJ databases">
        <title>Mikania micrantha, genome provides insights into the molecular mechanism of rapid growth.</title>
        <authorList>
            <person name="Liu B."/>
        </authorList>
    </citation>
    <scope>NUCLEOTIDE SEQUENCE [LARGE SCALE GENOMIC DNA]</scope>
    <source>
        <strain evidence="6">NLD-2019</strain>
        <tissue evidence="6">Leaf</tissue>
    </source>
</reference>
<dbReference type="PANTHER" id="PTHR42648">
    <property type="entry name" value="TRANSPOSASE, PUTATIVE-RELATED"/>
    <property type="match status" value="1"/>
</dbReference>
<dbReference type="Proteomes" id="UP000326396">
    <property type="component" value="Linkage Group LG4"/>
</dbReference>
<dbReference type="Pfam" id="PF07727">
    <property type="entry name" value="RVT_2"/>
    <property type="match status" value="1"/>
</dbReference>
<dbReference type="InterPro" id="IPR057670">
    <property type="entry name" value="SH3_retrovirus"/>
</dbReference>
<feature type="compositionally biased region" description="Basic and acidic residues" evidence="4">
    <location>
        <begin position="1952"/>
        <end position="1971"/>
    </location>
</feature>
<sequence length="2239" mass="249221">MTGNKTLLHKYEPFFGGSVAFGSDPVGGYITCRGIITNGKVSFEKVHFVKELNYNLLSVSQVCDQKHNMLFTEHECIVLKPGFVIPNDQILLRAPRRSNMYMLDMSTAAPLSNISCFVSKASLDESSLWHRRLCHGKQHKSSHYAKEINSITTVLHLLHMDLFGPTSVKSLGRISYCLVVTDDFSRYTWVFFLNTKDETAEILKSFILRVENESDHHVKIIRSDQGTEFKNHVLNSFCESKGITRQFSAPRTPQQNGVAERRNRTLIEAARTMLSDAKLPITFWAEAVNTACYVQNRILVVKSHGMTPYEIWHKRKPFIGFLKPFGCHCTILNTKDYLAKFAEKSAEGYFVGYSSNAKAYRVYIKASRVIEESANVQFNEHTLNKPGTGPDWLFDLDSFTSAFNLVKEYVPVSQSATTDTSKGSREDDFRVELPIASRQNLAESTSTQNDVSQSETINTSQAGPSIEAASNSQHQEEVGKIQLEVVLPNLESLNVDESSQLDVIPRTRIHSTHPVENIIGNVEEGVRTRSSMHEANVCLFSCFLSQIEPKKVAEALKDNSWVEAMQEELLQFQRQGVWKTCPLPKGKYAIGTKWVFRNKKDDKGVVIKNKARLVVQGYTQEEGIDYDEVFAPVARIEAIRIFLAFAAAKDFKVFQMDVKSAFLYGKIDEEVYVCQPPGFEDPKFPDHVCKLDKALYGLHQAPRKWYETLSSFLLANKFKRGTIDKTLFFKKSNQHIMLVQIYVDDIIFGSTNESLCKEFESLMKSKFEMSSMGELTFFLGLQVKQTPTGIFISQSKYVKDILERFKLSDCKALGTPMSKTTSLSPDLEGEDVDQHQYRAMIGSLMYLTASRPDIMFATCVCARFQANPKVSHMLAVKRIFRYLKGAPSLGLWYPRNEDFQFMAYTDSDYGGCNISKKSTSGGCQFLGSRIVSWQCKKQSCVSTSTAEAEYIAASSCCAQVIWIQNQMKDYGVDLFNTPIQIDNSSAISITNNPVKHSKTKHIDIRYHFIRDCAEKKLIHLVKVDSENNLADLFTKAFDEGRFSKHDIDFAPIISFLQRSRYFFALTIQPLVYESHHQQFWASCSVSSSSNGRSLVATIDAHPIAISVETICRHLKLNDADGKVSFTKDEVASTFKSMGYEGPLPSTTYLKGRVSYNYKYLIHVFLHCLSNKSGGWDQVPSDLASAIHGLVSNQLFNFSAFIFNNLVDNILSPKKFCMYPRFLQHLFNEELGASLSLTGNTYKMPLVSSKIFVQLKKKSAQFSGTFTPLLSSMESPAPEGDSSVNPTDAEPTPSTSVPHPIKITYKRKRNPVQLSTVVQAPSTEPKQKKVKRTAQGTVLPKVKATPLVSPQVLPLKPVVALNQPESPQLMSQNITENIQRDAPIIEFASHEATSLDKRLSPKSPEPIQSEVGPSSSEGVNAGEAATTVDLNKDPQDSGTGNRTSPAATYIGEDFFEVLLNEGNPGCQETTSGGGGAGARLRTPSPHDSTPVEEGTSTQELTATITSLQARVAQLEAEVATLRLEVQTKDATILDLRRRPPVTLHPFHPDPATTTFISPDATKKGENIPTAGSGSEAREEEGAQEVTPSLVTLTAEWDDFLGTYFQDSSSISSSSASEDTREVAKETEQQTSNVSLEPQSPLGTKSPSETATQVGMEDTAQEESISMKSVSPSGTEAAEALSSSPEPFVESNKESSKGIGQLEETVNAEVNSEAAAASEGPVILDVSSTEELHANEPVGEATEEISSGAKITADDKGKRKLTPEEEAEQEEMRPKKTKGRPNTSLDEERARLSALLEEKGYDFDEVINWSVPRMVAELDKVQQQEQAVAASKALSVLTKEQKEKAYRDKNKAFLLEYGFHARQLGPMKNSTMDMHIRDIKAKVARGELPSIEQIRARKESLMRGLGLGGGATIELPLSGAGIREGEEVMCGAATKQFYKKGKKTTRKQSIPNPDTERHTQAEERRTEPSRDEDIGPQPTATTGAAVESTVEAQQARVLRSQATAQDKPRFTRRKSMAKRKKETKTIPLDSEPDTTLSVLVATSEATPKTTQTPEDIRDISRLMHEHSYIPLVNWSFNAQERIFILTNYNGEIKLVDLLHLMTLAKPYIFDLDMLPLNNPDNGADGRSAIRLIRKRAQVLRGTWKPSIGVSLNKHLRKEEVILRKQHCFRRITGSYRRLYKTTASEESSYARKTKTSEESSYALKTKTSEVYPLTKTVAAYSHSTKGTDTRHAGLSKDKDNM</sequence>
<dbReference type="OrthoDB" id="1751476at2759"/>
<feature type="compositionally biased region" description="Low complexity" evidence="4">
    <location>
        <begin position="1606"/>
        <end position="1615"/>
    </location>
</feature>
<feature type="region of interest" description="Disordered" evidence="4">
    <location>
        <begin position="1542"/>
        <end position="1584"/>
    </location>
</feature>
<proteinExistence type="predicted"/>
<feature type="compositionally biased region" description="Polar residues" evidence="4">
    <location>
        <begin position="437"/>
        <end position="473"/>
    </location>
</feature>
<organism evidence="6 7">
    <name type="scientific">Mikania micrantha</name>
    <name type="common">bitter vine</name>
    <dbReference type="NCBI Taxonomy" id="192012"/>
    <lineage>
        <taxon>Eukaryota</taxon>
        <taxon>Viridiplantae</taxon>
        <taxon>Streptophyta</taxon>
        <taxon>Embryophyta</taxon>
        <taxon>Tracheophyta</taxon>
        <taxon>Spermatophyta</taxon>
        <taxon>Magnoliopsida</taxon>
        <taxon>eudicotyledons</taxon>
        <taxon>Gunneridae</taxon>
        <taxon>Pentapetalae</taxon>
        <taxon>asterids</taxon>
        <taxon>campanulids</taxon>
        <taxon>Asterales</taxon>
        <taxon>Asteraceae</taxon>
        <taxon>Asteroideae</taxon>
        <taxon>Heliantheae alliance</taxon>
        <taxon>Eupatorieae</taxon>
        <taxon>Mikania</taxon>
    </lineage>
</organism>
<gene>
    <name evidence="6" type="ORF">E3N88_27941</name>
</gene>
<keyword evidence="3" id="KW-0175">Coiled coil</keyword>
<evidence type="ECO:0000259" key="5">
    <source>
        <dbReference type="PROSITE" id="PS50994"/>
    </source>
</evidence>
<keyword evidence="2" id="KW-0378">Hydrolase</keyword>
<keyword evidence="7" id="KW-1185">Reference proteome</keyword>
<dbReference type="InterPro" id="IPR036397">
    <property type="entry name" value="RNaseH_sf"/>
</dbReference>
<feature type="compositionally biased region" description="Polar residues" evidence="4">
    <location>
        <begin position="1435"/>
        <end position="1445"/>
    </location>
</feature>
<dbReference type="SUPFAM" id="SSF53098">
    <property type="entry name" value="Ribonuclease H-like"/>
    <property type="match status" value="1"/>
</dbReference>
<dbReference type="PANTHER" id="PTHR42648:SF32">
    <property type="entry name" value="RIBONUCLEASE H-LIKE DOMAIN, GAG-PRE-INTEGRASE DOMAIN PROTEIN-RELATED"/>
    <property type="match status" value="1"/>
</dbReference>
<feature type="region of interest" description="Disordered" evidence="4">
    <location>
        <begin position="1461"/>
        <end position="1496"/>
    </location>
</feature>
<evidence type="ECO:0000256" key="4">
    <source>
        <dbReference type="SAM" id="MobiDB-lite"/>
    </source>
</evidence>
<dbReference type="Pfam" id="PF00665">
    <property type="entry name" value="rve"/>
    <property type="match status" value="1"/>
</dbReference>
<dbReference type="CDD" id="cd09272">
    <property type="entry name" value="RNase_HI_RT_Ty1"/>
    <property type="match status" value="1"/>
</dbReference>
<feature type="compositionally biased region" description="Basic residues" evidence="4">
    <location>
        <begin position="2008"/>
        <end position="2020"/>
    </location>
</feature>
<dbReference type="GO" id="GO:0003676">
    <property type="term" value="F:nucleic acid binding"/>
    <property type="evidence" value="ECO:0007669"/>
    <property type="project" value="InterPro"/>
</dbReference>
<feature type="region of interest" description="Disordered" evidence="4">
    <location>
        <begin position="1392"/>
        <end position="1445"/>
    </location>
</feature>
<evidence type="ECO:0000313" key="6">
    <source>
        <dbReference type="EMBL" id="KAD4179350.1"/>
    </source>
</evidence>
<dbReference type="EMBL" id="SZYD01000014">
    <property type="protein sequence ID" value="KAD4179350.1"/>
    <property type="molecule type" value="Genomic_DNA"/>
</dbReference>
<evidence type="ECO:0000313" key="7">
    <source>
        <dbReference type="Proteomes" id="UP000326396"/>
    </source>
</evidence>
<feature type="compositionally biased region" description="Basic and acidic residues" evidence="4">
    <location>
        <begin position="1750"/>
        <end position="1761"/>
    </location>
</feature>
<feature type="region of interest" description="Disordered" evidence="4">
    <location>
        <begin position="1936"/>
        <end position="2028"/>
    </location>
</feature>
<feature type="compositionally biased region" description="Basic and acidic residues" evidence="4">
    <location>
        <begin position="2223"/>
        <end position="2239"/>
    </location>
</feature>
<protein>
    <recommendedName>
        <fullName evidence="5">Integrase catalytic domain-containing protein</fullName>
    </recommendedName>
</protein>
<feature type="compositionally biased region" description="Polar residues" evidence="4">
    <location>
        <begin position="1281"/>
        <end position="1296"/>
    </location>
</feature>
<dbReference type="InterPro" id="IPR001584">
    <property type="entry name" value="Integrase_cat-core"/>
</dbReference>
<feature type="compositionally biased region" description="Basic and acidic residues" evidence="4">
    <location>
        <begin position="1616"/>
        <end position="1626"/>
    </location>
</feature>
<evidence type="ECO:0000256" key="2">
    <source>
        <dbReference type="ARBA" id="ARBA00022801"/>
    </source>
</evidence>
<dbReference type="GO" id="GO:0016787">
    <property type="term" value="F:hydrolase activity"/>
    <property type="evidence" value="ECO:0007669"/>
    <property type="project" value="UniProtKB-KW"/>
</dbReference>
<feature type="compositionally biased region" description="Polar residues" evidence="4">
    <location>
        <begin position="1627"/>
        <end position="1651"/>
    </location>
</feature>
<evidence type="ECO:0000256" key="1">
    <source>
        <dbReference type="ARBA" id="ARBA00022723"/>
    </source>
</evidence>
<dbReference type="PROSITE" id="PS50994">
    <property type="entry name" value="INTEGRASE"/>
    <property type="match status" value="1"/>
</dbReference>